<evidence type="ECO:0000313" key="4">
    <source>
        <dbReference type="EMBL" id="APF18657.1"/>
    </source>
</evidence>
<dbReference type="OrthoDB" id="9801697at2"/>
<dbReference type="PaxDb" id="880073-Calab_3038"/>
<dbReference type="RefSeq" id="WP_006930000.1">
    <property type="nucleotide sequence ID" value="NZ_CM001402.1"/>
</dbReference>
<dbReference type="AlphaFoldDB" id="H1XT77"/>
<accession>H1XT77</accession>
<evidence type="ECO:0000256" key="1">
    <source>
        <dbReference type="ARBA" id="ARBA00007274"/>
    </source>
</evidence>
<dbReference type="KEGG" id="caby:Cabys_1908"/>
<proteinExistence type="inferred from homology"/>
<reference evidence="5 6" key="1">
    <citation type="submission" date="2011-09" db="EMBL/GenBank/DDBJ databases">
        <title>The permanent draft genome of Caldithrix abyssi DSM 13497.</title>
        <authorList>
            <consortium name="US DOE Joint Genome Institute (JGI-PGF)"/>
            <person name="Lucas S."/>
            <person name="Han J."/>
            <person name="Lapidus A."/>
            <person name="Bruce D."/>
            <person name="Goodwin L."/>
            <person name="Pitluck S."/>
            <person name="Peters L."/>
            <person name="Kyrpides N."/>
            <person name="Mavromatis K."/>
            <person name="Ivanova N."/>
            <person name="Mikhailova N."/>
            <person name="Chertkov O."/>
            <person name="Detter J.C."/>
            <person name="Tapia R."/>
            <person name="Han C."/>
            <person name="Land M."/>
            <person name="Hauser L."/>
            <person name="Markowitz V."/>
            <person name="Cheng J.-F."/>
            <person name="Hugenholtz P."/>
            <person name="Woyke T."/>
            <person name="Wu D."/>
            <person name="Spring S."/>
            <person name="Brambilla E."/>
            <person name="Klenk H.-P."/>
            <person name="Eisen J.A."/>
        </authorList>
    </citation>
    <scope>NUCLEOTIDE SEQUENCE [LARGE SCALE GENOMIC DNA]</scope>
    <source>
        <strain evidence="5 6">DSM 13497</strain>
    </source>
</reference>
<gene>
    <name evidence="4" type="ORF">Cabys_1908</name>
    <name evidence="5" type="ORF">Calab_3038</name>
</gene>
<dbReference type="InterPro" id="IPR001451">
    <property type="entry name" value="Hexapep"/>
</dbReference>
<evidence type="ECO:0000256" key="2">
    <source>
        <dbReference type="SAM" id="MobiDB-lite"/>
    </source>
</evidence>
<dbReference type="Gene3D" id="2.160.10.10">
    <property type="entry name" value="Hexapeptide repeat proteins"/>
    <property type="match status" value="1"/>
</dbReference>
<name>H1XT77_CALAY</name>
<reference evidence="4 7" key="2">
    <citation type="submission" date="2016-11" db="EMBL/GenBank/DDBJ databases">
        <title>Genomic analysis of Caldithrix abyssi and proposal of a novel bacterial phylum Caldithrichaeota.</title>
        <authorList>
            <person name="Kublanov I."/>
            <person name="Sigalova O."/>
            <person name="Gavrilov S."/>
            <person name="Lebedinsky A."/>
            <person name="Ivanova N."/>
            <person name="Daum C."/>
            <person name="Reddy T."/>
            <person name="Klenk H.P."/>
            <person name="Goker M."/>
            <person name="Reva O."/>
            <person name="Miroshnichenko M."/>
            <person name="Kyprides N."/>
            <person name="Woyke T."/>
            <person name="Gelfand M."/>
        </authorList>
    </citation>
    <scope>NUCLEOTIDE SEQUENCE [LARGE SCALE GENOMIC DNA]</scope>
    <source>
        <strain evidence="4 7">LF13</strain>
    </source>
</reference>
<dbReference type="GO" id="GO:0016740">
    <property type="term" value="F:transferase activity"/>
    <property type="evidence" value="ECO:0007669"/>
    <property type="project" value="UniProtKB-KW"/>
</dbReference>
<dbReference type="InParanoid" id="H1XT77"/>
<feature type="transmembrane region" description="Helical" evidence="3">
    <location>
        <begin position="77"/>
        <end position="109"/>
    </location>
</feature>
<sequence>MEEKKKAYKENILTTKSNLSGLAGVFETLLRKFRTGMFLLALLPLYFVGIIAMGISATPGVYFFFWIKSATAAWDPIFHYFMISTAAVLAYFIYGFCLIFVIPFFNFLIPFKIKPFRGNYFSYHSVPWYIHNALTYIVRYTFLEFVTPTPLNVLFYKMMGMKVGKGVHINTTNISDPGLIEIGNYVTIGGSATIIAHYGQKGYLVLGKVKIGDGVTIGMKSTVMGDVEIGPGAMIAPHEVIFPKSRIPAHRKPPKNNQQNNQHEEKKTNKASAS</sequence>
<dbReference type="SUPFAM" id="SSF51161">
    <property type="entry name" value="Trimeric LpxA-like enzymes"/>
    <property type="match status" value="1"/>
</dbReference>
<evidence type="ECO:0000313" key="6">
    <source>
        <dbReference type="Proteomes" id="UP000004671"/>
    </source>
</evidence>
<keyword evidence="3" id="KW-1133">Transmembrane helix</keyword>
<keyword evidence="6" id="KW-1185">Reference proteome</keyword>
<keyword evidence="3" id="KW-0812">Transmembrane</keyword>
<feature type="region of interest" description="Disordered" evidence="2">
    <location>
        <begin position="247"/>
        <end position="274"/>
    </location>
</feature>
<dbReference type="EMBL" id="CM001402">
    <property type="protein sequence ID" value="EHO42644.1"/>
    <property type="molecule type" value="Genomic_DNA"/>
</dbReference>
<dbReference type="InterPro" id="IPR050179">
    <property type="entry name" value="Trans_hexapeptide_repeat"/>
</dbReference>
<keyword evidence="4" id="KW-0808">Transferase</keyword>
<dbReference type="Proteomes" id="UP000183868">
    <property type="component" value="Chromosome"/>
</dbReference>
<dbReference type="STRING" id="880073.Cabys_1908"/>
<dbReference type="Pfam" id="PF00132">
    <property type="entry name" value="Hexapep"/>
    <property type="match status" value="1"/>
</dbReference>
<dbReference type="HOGENOM" id="CLU_088515_0_0_0"/>
<dbReference type="eggNOG" id="COG0110">
    <property type="taxonomic scope" value="Bacteria"/>
</dbReference>
<dbReference type="Proteomes" id="UP000004671">
    <property type="component" value="Chromosome"/>
</dbReference>
<dbReference type="InterPro" id="IPR011004">
    <property type="entry name" value="Trimer_LpxA-like_sf"/>
</dbReference>
<dbReference type="PANTHER" id="PTHR43300">
    <property type="entry name" value="ACETYLTRANSFERASE"/>
    <property type="match status" value="1"/>
</dbReference>
<protein>
    <submittedName>
        <fullName evidence="4">Transferase hexapeptide (Six repeat-containing protein)</fullName>
    </submittedName>
</protein>
<feature type="transmembrane region" description="Helical" evidence="3">
    <location>
        <begin position="38"/>
        <end position="65"/>
    </location>
</feature>
<keyword evidence="3" id="KW-0472">Membrane</keyword>
<evidence type="ECO:0000313" key="7">
    <source>
        <dbReference type="Proteomes" id="UP000183868"/>
    </source>
</evidence>
<dbReference type="EMBL" id="CP018099">
    <property type="protein sequence ID" value="APF18657.1"/>
    <property type="molecule type" value="Genomic_DNA"/>
</dbReference>
<evidence type="ECO:0000313" key="5">
    <source>
        <dbReference type="EMBL" id="EHO42644.1"/>
    </source>
</evidence>
<comment type="similarity">
    <text evidence="1">Belongs to the transferase hexapeptide repeat family.</text>
</comment>
<organism evidence="5 6">
    <name type="scientific">Caldithrix abyssi DSM 13497</name>
    <dbReference type="NCBI Taxonomy" id="880073"/>
    <lineage>
        <taxon>Bacteria</taxon>
        <taxon>Pseudomonadati</taxon>
        <taxon>Calditrichota</taxon>
        <taxon>Calditrichia</taxon>
        <taxon>Calditrichales</taxon>
        <taxon>Calditrichaceae</taxon>
        <taxon>Caldithrix</taxon>
    </lineage>
</organism>
<evidence type="ECO:0000256" key="3">
    <source>
        <dbReference type="SAM" id="Phobius"/>
    </source>
</evidence>